<dbReference type="EMBL" id="JX491653">
    <property type="protein sequence ID" value="AFV50293.1"/>
    <property type="molecule type" value="Genomic_DNA"/>
</dbReference>
<organism evidence="1 2">
    <name type="scientific">Heliothis virescens ascovirus 3g</name>
    <dbReference type="NCBI Taxonomy" id="1246651"/>
    <lineage>
        <taxon>Viruses</taxon>
        <taxon>Varidnaviria</taxon>
        <taxon>Bamfordvirae</taxon>
        <taxon>Nucleocytoviricota</taxon>
        <taxon>Megaviricetes</taxon>
        <taxon>Pimascovirales</taxon>
        <taxon>Pimascovirales incertae sedis</taxon>
        <taxon>Ascoviridae</taxon>
        <taxon>Ascovirus</taxon>
        <taxon>Ascovirus hvav3a</taxon>
    </lineage>
</organism>
<protein>
    <submittedName>
        <fullName evidence="1">Uncharacterized protein</fullName>
    </submittedName>
</protein>
<reference evidence="1 2" key="1">
    <citation type="journal article" date="2012" name="J. Virol.">
        <title>Genomic Sequence of Heliothis virescens Ascovirus 3g Isolated from Spodoptera exigua.</title>
        <authorList>
            <person name="Huang G.H."/>
            <person name="Wang Y.S."/>
            <person name="Wang X."/>
            <person name="Garretson T.A."/>
            <person name="Dai L.Y."/>
            <person name="Zhang C.X."/>
            <person name="Cheng X.W."/>
        </authorList>
    </citation>
    <scope>NUCLEOTIDE SEQUENCE [LARGE SCALE GENOMIC DNA]</scope>
    <source>
        <strain evidence="1">5a</strain>
    </source>
</reference>
<dbReference type="KEGG" id="vg:41900834"/>
<dbReference type="RefSeq" id="YP_009702034.1">
    <property type="nucleotide sequence ID" value="NC_044939.1"/>
</dbReference>
<accession>K4NVV3</accession>
<proteinExistence type="predicted"/>
<name>K4NVV3_9VIRU</name>
<evidence type="ECO:0000313" key="1">
    <source>
        <dbReference type="EMBL" id="AFV50293.1"/>
    </source>
</evidence>
<dbReference type="Proteomes" id="UP000232493">
    <property type="component" value="Segment"/>
</dbReference>
<sequence>MRRRISILDSGSPYSYEFAMSYATSNYAPLLRVIKAKLAHRHVRNDFCKLSEIDIDNVRVLCVNGERW</sequence>
<dbReference type="GeneID" id="41900834"/>
<evidence type="ECO:0000313" key="2">
    <source>
        <dbReference type="Proteomes" id="UP000232493"/>
    </source>
</evidence>